<gene>
    <name evidence="6" type="ORF">Ahy_B07g087260</name>
</gene>
<proteinExistence type="inferred from homology"/>
<comment type="similarity">
    <text evidence="1">Belongs to the peptidase C48 family.</text>
</comment>
<dbReference type="Gene3D" id="3.40.395.10">
    <property type="entry name" value="Adenoviral Proteinase, Chain A"/>
    <property type="match status" value="1"/>
</dbReference>
<name>A0A444YBK5_ARAHY</name>
<dbReference type="AlphaFoldDB" id="A0A444YBK5"/>
<feature type="domain" description="Ubiquitin-like protease family profile" evidence="5">
    <location>
        <begin position="323"/>
        <end position="414"/>
    </location>
</feature>
<keyword evidence="3" id="KW-0378">Hydrolase</keyword>
<dbReference type="GO" id="GO:0008234">
    <property type="term" value="F:cysteine-type peptidase activity"/>
    <property type="evidence" value="ECO:0007669"/>
    <property type="project" value="InterPro"/>
</dbReference>
<dbReference type="InterPro" id="IPR003653">
    <property type="entry name" value="Peptidase_C48_C"/>
</dbReference>
<comment type="caution">
    <text evidence="6">The sequence shown here is derived from an EMBL/GenBank/DDBJ whole genome shotgun (WGS) entry which is preliminary data.</text>
</comment>
<dbReference type="Proteomes" id="UP000289738">
    <property type="component" value="Chromosome B07"/>
</dbReference>
<evidence type="ECO:0000256" key="4">
    <source>
        <dbReference type="SAM" id="MobiDB-lite"/>
    </source>
</evidence>
<evidence type="ECO:0000313" key="7">
    <source>
        <dbReference type="Proteomes" id="UP000289738"/>
    </source>
</evidence>
<dbReference type="InterPro" id="IPR038765">
    <property type="entry name" value="Papain-like_cys_pep_sf"/>
</dbReference>
<dbReference type="SUPFAM" id="SSF54001">
    <property type="entry name" value="Cysteine proteinases"/>
    <property type="match status" value="1"/>
</dbReference>
<protein>
    <recommendedName>
        <fullName evidence="5">Ubiquitin-like protease family profile domain-containing protein</fullName>
    </recommendedName>
</protein>
<evidence type="ECO:0000256" key="3">
    <source>
        <dbReference type="ARBA" id="ARBA00022801"/>
    </source>
</evidence>
<dbReference type="EMBL" id="SDMP01000017">
    <property type="protein sequence ID" value="RYQ99330.1"/>
    <property type="molecule type" value="Genomic_DNA"/>
</dbReference>
<keyword evidence="7" id="KW-1185">Reference proteome</keyword>
<feature type="compositionally biased region" description="Polar residues" evidence="4">
    <location>
        <begin position="150"/>
        <end position="163"/>
    </location>
</feature>
<feature type="region of interest" description="Disordered" evidence="4">
    <location>
        <begin position="149"/>
        <end position="168"/>
    </location>
</feature>
<accession>A0A444YBK5</accession>
<dbReference type="Pfam" id="PF02902">
    <property type="entry name" value="Peptidase_C48"/>
    <property type="match status" value="1"/>
</dbReference>
<evidence type="ECO:0000256" key="1">
    <source>
        <dbReference type="ARBA" id="ARBA00005234"/>
    </source>
</evidence>
<evidence type="ECO:0000313" key="6">
    <source>
        <dbReference type="EMBL" id="RYQ99330.1"/>
    </source>
</evidence>
<reference evidence="6 7" key="1">
    <citation type="submission" date="2019-01" db="EMBL/GenBank/DDBJ databases">
        <title>Sequencing of cultivated peanut Arachis hypogaea provides insights into genome evolution and oil improvement.</title>
        <authorList>
            <person name="Chen X."/>
        </authorList>
    </citation>
    <scope>NUCLEOTIDE SEQUENCE [LARGE SCALE GENOMIC DNA]</scope>
    <source>
        <strain evidence="7">cv. Fuhuasheng</strain>
        <tissue evidence="6">Leaves</tissue>
    </source>
</reference>
<evidence type="ECO:0000259" key="5">
    <source>
        <dbReference type="Pfam" id="PF02902"/>
    </source>
</evidence>
<organism evidence="6 7">
    <name type="scientific">Arachis hypogaea</name>
    <name type="common">Peanut</name>
    <dbReference type="NCBI Taxonomy" id="3818"/>
    <lineage>
        <taxon>Eukaryota</taxon>
        <taxon>Viridiplantae</taxon>
        <taxon>Streptophyta</taxon>
        <taxon>Embryophyta</taxon>
        <taxon>Tracheophyta</taxon>
        <taxon>Spermatophyta</taxon>
        <taxon>Magnoliopsida</taxon>
        <taxon>eudicotyledons</taxon>
        <taxon>Gunneridae</taxon>
        <taxon>Pentapetalae</taxon>
        <taxon>rosids</taxon>
        <taxon>fabids</taxon>
        <taxon>Fabales</taxon>
        <taxon>Fabaceae</taxon>
        <taxon>Papilionoideae</taxon>
        <taxon>50 kb inversion clade</taxon>
        <taxon>dalbergioids sensu lato</taxon>
        <taxon>Dalbergieae</taxon>
        <taxon>Pterocarpus clade</taxon>
        <taxon>Arachis</taxon>
    </lineage>
</organism>
<sequence length="491" mass="55380">MNKIPNYGVPYAVYEKNWATIEDVMMELHKENSVEDAVKRRRRATKDEPMEPVTTVEDAVSGVADQTQKPSTGNDMILGILKTQANQIQALIAVVAQHDRVLELLTSLNVSATSDNKPMMNLNLNLHPTGGVHLYTNDGTLEEPVKEVTNGGTLSGRTPTRQQCPPPKPEDVIRGISAPMPTTMAGVNKGKSGTPQPAPQVNLQRKLSFKDEGNSTKDLIRNIRSTGPGSPWTFYTHRSADIRSEETPKCLDLSFWPPAGMKFVSHELAIAAYIFANGLQPSEILVENEHCTGNREALWTLRPGEEVVDDVINLVVAMVSSNKAEKQRWWLPTTFAIYVPFHMRRHWYLMIVDMWDEKLIYLDSLKSTVERQARIDQMMEVARLLELLLTDTSSYECKTTVSKSISNNDCGVWVAEWMIQYDLWASYDLQVINEHTRMTIAVDLVMGEHNPISEEVQQKAVQFWDRNMICSYMKGARPRKRTRSPVGPLSP</sequence>
<keyword evidence="2" id="KW-0645">Protease</keyword>
<evidence type="ECO:0000256" key="2">
    <source>
        <dbReference type="ARBA" id="ARBA00022670"/>
    </source>
</evidence>
<dbReference type="GO" id="GO:0006508">
    <property type="term" value="P:proteolysis"/>
    <property type="evidence" value="ECO:0007669"/>
    <property type="project" value="UniProtKB-KW"/>
</dbReference>